<dbReference type="EMBL" id="JAZHFV010000001">
    <property type="protein sequence ID" value="MEX4006291.1"/>
    <property type="molecule type" value="Genomic_DNA"/>
</dbReference>
<dbReference type="Pfam" id="PF06299">
    <property type="entry name" value="DUF1045"/>
    <property type="match status" value="1"/>
</dbReference>
<evidence type="ECO:0000313" key="1">
    <source>
        <dbReference type="EMBL" id="MEX4006291.1"/>
    </source>
</evidence>
<dbReference type="NCBIfam" id="TIGR03223">
    <property type="entry name" value="Phn_opern_protn"/>
    <property type="match status" value="1"/>
</dbReference>
<evidence type="ECO:0000313" key="2">
    <source>
        <dbReference type="Proteomes" id="UP001559025"/>
    </source>
</evidence>
<dbReference type="RefSeq" id="WP_368801633.1">
    <property type="nucleotide sequence ID" value="NZ_JAZHFV010000001.1"/>
</dbReference>
<accession>A0ABV3WNQ6</accession>
<sequence length="239" mass="26637">MRYAIYYTPAERDPLTELATSWLGRSAFTGKSTPPRATGRLPAAEVAYHTAAARRYGFHGTILAPFTLADGESEHGLRAALDAFCEAQDAFCVPRVVITRLDGFFALVPETPSPALNGLARDVVVAFDRFRAPLSEAERARRSATHLSPSQLRNLMQWGYPYVFEDFRFHMTLTGRVDEAEAVRVHRAIEEHFGPVLEEPLEVGSLALFLETEPGAPFVVRSFHQFDLVPESETQRKTA</sequence>
<proteinExistence type="predicted"/>
<organism evidence="1 2">
    <name type="scientific">Neoaquamicrobium sediminum</name>
    <dbReference type="NCBI Taxonomy" id="1849104"/>
    <lineage>
        <taxon>Bacteria</taxon>
        <taxon>Pseudomonadati</taxon>
        <taxon>Pseudomonadota</taxon>
        <taxon>Alphaproteobacteria</taxon>
        <taxon>Hyphomicrobiales</taxon>
        <taxon>Phyllobacteriaceae</taxon>
        <taxon>Neoaquamicrobium</taxon>
    </lineage>
</organism>
<protein>
    <submittedName>
        <fullName evidence="1">DUF1045 domain-containing protein</fullName>
    </submittedName>
</protein>
<name>A0ABV3WNQ6_9HYPH</name>
<gene>
    <name evidence="1" type="ORF">V1479_03180</name>
</gene>
<dbReference type="PIRSF" id="PIRSF033328">
    <property type="entry name" value="Phest_Mll4975"/>
    <property type="match status" value="1"/>
</dbReference>
<comment type="caution">
    <text evidence="1">The sequence shown here is derived from an EMBL/GenBank/DDBJ whole genome shotgun (WGS) entry which is preliminary data.</text>
</comment>
<keyword evidence="2" id="KW-1185">Reference proteome</keyword>
<reference evidence="1 2" key="1">
    <citation type="submission" date="2024-01" db="EMBL/GenBank/DDBJ databases">
        <title>New evidence supports the origin of RcGTA from prophage.</title>
        <authorList>
            <person name="Xu Y."/>
            <person name="Liu B."/>
            <person name="Chen F."/>
        </authorList>
    </citation>
    <scope>NUCLEOTIDE SEQUENCE [LARGE SCALE GENOMIC DNA]</scope>
    <source>
        <strain evidence="1 2">CBW1107-2</strain>
    </source>
</reference>
<dbReference type="Proteomes" id="UP001559025">
    <property type="component" value="Unassembled WGS sequence"/>
</dbReference>
<dbReference type="InterPro" id="IPR009389">
    <property type="entry name" value="DUF1045"/>
</dbReference>